<dbReference type="GO" id="GO:0006508">
    <property type="term" value="P:proteolysis"/>
    <property type="evidence" value="ECO:0007669"/>
    <property type="project" value="UniProtKB-KW"/>
</dbReference>
<dbReference type="PANTHER" id="PTHR24006">
    <property type="entry name" value="UBIQUITIN CARBOXYL-TERMINAL HYDROLASE"/>
    <property type="match status" value="1"/>
</dbReference>
<dbReference type="EMBL" id="JAKCXM010000192">
    <property type="protein sequence ID" value="KAJ0399166.1"/>
    <property type="molecule type" value="Genomic_DNA"/>
</dbReference>
<keyword evidence="7" id="KW-0788">Thiol protease</keyword>
<dbReference type="InterPro" id="IPR018200">
    <property type="entry name" value="USP_CS"/>
</dbReference>
<feature type="compositionally biased region" description="Polar residues" evidence="8">
    <location>
        <begin position="966"/>
        <end position="976"/>
    </location>
</feature>
<feature type="region of interest" description="Disordered" evidence="8">
    <location>
        <begin position="847"/>
        <end position="873"/>
    </location>
</feature>
<proteinExistence type="inferred from homology"/>
<dbReference type="GO" id="GO:0005634">
    <property type="term" value="C:nucleus"/>
    <property type="evidence" value="ECO:0007669"/>
    <property type="project" value="TreeGrafter"/>
</dbReference>
<evidence type="ECO:0000256" key="7">
    <source>
        <dbReference type="ARBA" id="ARBA00022807"/>
    </source>
</evidence>
<dbReference type="FunFam" id="3.90.70.10:FF:000022">
    <property type="entry name" value="Ubiquitin carboxyl-terminal hydrolase 24"/>
    <property type="match status" value="1"/>
</dbReference>
<feature type="compositionally biased region" description="Pro residues" evidence="8">
    <location>
        <begin position="2441"/>
        <end position="2453"/>
    </location>
</feature>
<name>A0AAD5LZT8_PYTIN</name>
<dbReference type="PANTHER" id="PTHR24006:SF758">
    <property type="entry name" value="UBIQUITIN CARBOXYL-TERMINAL HYDROLASE 36"/>
    <property type="match status" value="1"/>
</dbReference>
<dbReference type="InterPro" id="IPR028889">
    <property type="entry name" value="USP"/>
</dbReference>
<protein>
    <recommendedName>
        <fullName evidence="3">ubiquitinyl hydrolase 1</fullName>
        <ecNumber evidence="3">3.4.19.12</ecNumber>
    </recommendedName>
</protein>
<feature type="compositionally biased region" description="Basic and acidic residues" evidence="8">
    <location>
        <begin position="1"/>
        <end position="17"/>
    </location>
</feature>
<dbReference type="InterPro" id="IPR050164">
    <property type="entry name" value="Peptidase_C19"/>
</dbReference>
<dbReference type="GO" id="GO:0005829">
    <property type="term" value="C:cytosol"/>
    <property type="evidence" value="ECO:0007669"/>
    <property type="project" value="TreeGrafter"/>
</dbReference>
<keyword evidence="4" id="KW-0645">Protease</keyword>
<evidence type="ECO:0000313" key="11">
    <source>
        <dbReference type="Proteomes" id="UP001209570"/>
    </source>
</evidence>
<evidence type="ECO:0000256" key="6">
    <source>
        <dbReference type="ARBA" id="ARBA00022801"/>
    </source>
</evidence>
<evidence type="ECO:0000256" key="8">
    <source>
        <dbReference type="SAM" id="MobiDB-lite"/>
    </source>
</evidence>
<organism evidence="10 11">
    <name type="scientific">Pythium insidiosum</name>
    <name type="common">Pythiosis disease agent</name>
    <dbReference type="NCBI Taxonomy" id="114742"/>
    <lineage>
        <taxon>Eukaryota</taxon>
        <taxon>Sar</taxon>
        <taxon>Stramenopiles</taxon>
        <taxon>Oomycota</taxon>
        <taxon>Peronosporomycetes</taxon>
        <taxon>Pythiales</taxon>
        <taxon>Pythiaceae</taxon>
        <taxon>Pythium</taxon>
    </lineage>
</organism>
<feature type="domain" description="USP" evidence="9">
    <location>
        <begin position="1513"/>
        <end position="1850"/>
    </location>
</feature>
<evidence type="ECO:0000256" key="3">
    <source>
        <dbReference type="ARBA" id="ARBA00012759"/>
    </source>
</evidence>
<keyword evidence="6" id="KW-0378">Hydrolase</keyword>
<feature type="region of interest" description="Disordered" evidence="8">
    <location>
        <begin position="2397"/>
        <end position="2463"/>
    </location>
</feature>
<feature type="region of interest" description="Disordered" evidence="8">
    <location>
        <begin position="301"/>
        <end position="320"/>
    </location>
</feature>
<dbReference type="InterPro" id="IPR038765">
    <property type="entry name" value="Papain-like_cys_pep_sf"/>
</dbReference>
<comment type="similarity">
    <text evidence="2">Belongs to the peptidase C19 family.</text>
</comment>
<evidence type="ECO:0000256" key="2">
    <source>
        <dbReference type="ARBA" id="ARBA00009085"/>
    </source>
</evidence>
<evidence type="ECO:0000256" key="5">
    <source>
        <dbReference type="ARBA" id="ARBA00022786"/>
    </source>
</evidence>
<feature type="region of interest" description="Disordered" evidence="8">
    <location>
        <begin position="926"/>
        <end position="992"/>
    </location>
</feature>
<evidence type="ECO:0000256" key="4">
    <source>
        <dbReference type="ARBA" id="ARBA00022670"/>
    </source>
</evidence>
<feature type="compositionally biased region" description="Polar residues" evidence="8">
    <location>
        <begin position="941"/>
        <end position="952"/>
    </location>
</feature>
<dbReference type="GO" id="GO:0016579">
    <property type="term" value="P:protein deubiquitination"/>
    <property type="evidence" value="ECO:0007669"/>
    <property type="project" value="InterPro"/>
</dbReference>
<dbReference type="EC" id="3.4.19.12" evidence="3"/>
<comment type="catalytic activity">
    <reaction evidence="1">
        <text>Thiol-dependent hydrolysis of ester, thioester, amide, peptide and isopeptide bonds formed by the C-terminal Gly of ubiquitin (a 76-residue protein attached to proteins as an intracellular targeting signal).</text>
        <dbReference type="EC" id="3.4.19.12"/>
    </reaction>
</comment>
<feature type="region of interest" description="Disordered" evidence="8">
    <location>
        <begin position="1"/>
        <end position="23"/>
    </location>
</feature>
<gene>
    <name evidence="10" type="ORF">P43SY_007315</name>
</gene>
<dbReference type="Proteomes" id="UP001209570">
    <property type="component" value="Unassembled WGS sequence"/>
</dbReference>
<dbReference type="PROSITE" id="PS50235">
    <property type="entry name" value="USP_3"/>
    <property type="match status" value="1"/>
</dbReference>
<evidence type="ECO:0000256" key="1">
    <source>
        <dbReference type="ARBA" id="ARBA00000707"/>
    </source>
</evidence>
<dbReference type="GO" id="GO:0004843">
    <property type="term" value="F:cysteine-type deubiquitinase activity"/>
    <property type="evidence" value="ECO:0007669"/>
    <property type="project" value="UniProtKB-EC"/>
</dbReference>
<reference evidence="10" key="1">
    <citation type="submission" date="2021-12" db="EMBL/GenBank/DDBJ databases">
        <title>Prjna785345.</title>
        <authorList>
            <person name="Rujirawat T."/>
            <person name="Krajaejun T."/>
        </authorList>
    </citation>
    <scope>NUCLEOTIDE SEQUENCE</scope>
    <source>
        <strain evidence="10">Pi057C3</strain>
    </source>
</reference>
<sequence length="2463" mass="270330">MDDRVEDPAAREPQHVDGDDDDDEMARICDELVHDFDGTCVWIANELSSAADPQPFLEVLHELLRRGDEWLPADVMDRLESEFLSHVVQLLLGRAFHPDAVEPVNDFLQAVLDRVVQRLLQCDPCLLPSLVRVFDDSRHFYLCHSGDVESQDEKVERQLGLVRSSRVVSAERLDHVSSLFLRNVAYWGELGGFTVLLQCLEASQQVDDEQQVTDAPSETNVTSAFSFDAVQCIFRALFSVKEHLSPSFLLRFFPALVHSTQRFVRLLSTEEFLAVPRDSMLEVVQVLELFALGLSDAVEQSRSEDESDAERSRADASAATIDSEQGESLVQLTRLEILRRYFLSNALEKRIYGLTEIISTIASSASSAGDQAQTPAATLLQWVEDHEVIASLFGESKHPELLKRAPALFRLAAEHGRLTAAWIGPLWRCVVGRRRAADSVTDPDGLRSTAVSLLLDTVEAIQRPADLQHVFSLATTDLHAIDSSVLAVLRGLGLAAPQRELKLREAVLRHVWLVLPALGKSRETVDAALGAIEDLLRAEAQAEPDSCLLQEFVRLCVDNLTTRCNSLVSVRVAEKCCTIAIEGGVASCIDQRLVERLASVLVHDLSSFRRADETDAAEEQDLNATRERLLALRAAWMLRAPAKSVSFEETSSIWALLVDGDAADGGRSLFFRWLELCCSSPVPGSRPTEYLLSDTVVQLLITTKFDALPPTELTLSALCCFHQLFRCLNVSLGGLDGSPSEQSQGTPPADLRTGKPLVGLEQLWRIAISATDVTVAEEAIVLLARYHLDVAQGLRDSAFATATRLDFVRTSMAHISTAMQQEKSVGSALVNRALDCLRYFLEASAETSSAAKPDGEQQSDDPAGLAPTTTKTPVRATQLEWAELDDLRHLEILPSPMKDAEPSAMGGPRRPSWTFRQQHELLQAIEDRDDEESADRSDESLPTTTGLPSESRLTLEMPAQEALRPTQLTRSPTVRSRPSLVWPSGKEAPAGPVVPAVQVDDALKDLESSKESTLSQHSEYYDLLFSLLDWGQEQSARAWELLCRMPMSTQHLQRVARLRPAPAQLQQSPQDVQWGDLLDTSSVFRFQYGLRIVEALLLPLDDTNADAEARDAPRRQWRERFVRLGGLQYLADTLARILEGDWLAIRGGDSHPERVVAATLKTSLRVVTYYVELFRGAKRAPPTTRQLSASSCPFDKRLSQLSLPQFFRDGLSLEMLTRIGLYAAANGPVSEVLCEAQVEGTRLVLALALVDPTRVHRVLCASGDKWIRATIGEGAVPQHVREAVRSALVDIAKMLVAERRGHELLEHVFRSVINAMLGSSSAGQAPTWTQELVDVAVALASTVAQIDGTSRVSGWLCSNPVAPRLVEWLEEQPANAAPGVEISACLRLMLALSEAFPQFRTTLADLDWPSDGDVRAPHDAGRLAVSLAALLWQSRSDGWLKTIKVQHDPTTRQLAEQLLSSVVLSSTGSRQSIAFVLQQLRRWTQSVNAELERIGRPWSFSPTEELKAETPFAGLQNPGCVCYMNSLLQQLFMIPSFRCGLLSTDCTATSLSPWADEVKELQRLFVSLTESQRSVLDPTAFALSHRDLDGNPTDLRVQMDADEFFCLLLDRMETFLNRDETTAAKEAAGGFLSDCFGGVLVNQIITEHGHISEREEKFFALSLDISKTSQLADSLSLFVQGETLDGENAYYCEKMQRKVSATKRVCVKTLPRTLVCHLKRFEFDFDTMEKVKLNDYLAFPEEIDMAPFTRDALTTGASCSEAMYDLVGVVIHSGTADMGHYYSFIRDRGRDKQWLEFNDQTVRPLDPATLGDECFGGEEIVQKWDANVRAVTSVVQMKRRSAYMLLYERRAQGDAADASFDPYAVNWQADVPTSVANLASEVARENDVLLRLVDAFRPSVDDLLLCIASELLKGADVEPGGAAAAAEPLDLDLDSAGLPAQAAAVASEHVLGALVLRRSPSSVKSEEDKEAAILRQVASWVDAQLSTRDAIAFSFWLLQRVISRPSGSQALLADGSAHPLRRRSLLFDALFVRDRASVDFSDALTSLLVACLRAVTATPHAETKAIARSFLRAAVETFYDREDLELVDTTTGAISVVLPTAIVAGISALGSLLRECVAGTCSPLREMLVTDVRFFDAFLHTMQSDMRVLTSAPALTYPASSISASGDAWVRTRSCSLADERAVLKSLSGLIDRSRSEWMDATLLSGHTALRNIVALQFADAFAPALVEITRSSGDVQRNALLSLLVAVLEDVKTSHLDQVLILLDALLDAEVADASFPCVHRHLLSPTTGALEAAAYYRDHALYHEYAFLLVEFAIRRALRSDRVRTFFQSDSDIMQHVAWIKDWLAAYVDPQATSGQADKTEPDPSDEGTALIAAAETAFGFSLAVVKSAEPVQLAHAEEESNQDSSPTAAASITAEKGVKSSGPECDASSANETDDAPMPAPPPAPAPAPAPSTLQLSWAA</sequence>
<evidence type="ECO:0000313" key="10">
    <source>
        <dbReference type="EMBL" id="KAJ0399166.1"/>
    </source>
</evidence>
<dbReference type="InterPro" id="IPR001394">
    <property type="entry name" value="Peptidase_C19_UCH"/>
</dbReference>
<dbReference type="Pfam" id="PF00443">
    <property type="entry name" value="UCH"/>
    <property type="match status" value="1"/>
</dbReference>
<keyword evidence="5" id="KW-0833">Ubl conjugation pathway</keyword>
<feature type="compositionally biased region" description="Basic and acidic residues" evidence="8">
    <location>
        <begin position="301"/>
        <end position="314"/>
    </location>
</feature>
<accession>A0AAD5LZT8</accession>
<comment type="caution">
    <text evidence="10">The sequence shown here is derived from an EMBL/GenBank/DDBJ whole genome shotgun (WGS) entry which is preliminary data.</text>
</comment>
<keyword evidence="11" id="KW-1185">Reference proteome</keyword>
<dbReference type="Gene3D" id="3.90.70.10">
    <property type="entry name" value="Cysteine proteinases"/>
    <property type="match status" value="1"/>
</dbReference>
<evidence type="ECO:0000259" key="9">
    <source>
        <dbReference type="PROSITE" id="PS50235"/>
    </source>
</evidence>
<dbReference type="SUPFAM" id="SSF54001">
    <property type="entry name" value="Cysteine proteinases"/>
    <property type="match status" value="1"/>
</dbReference>
<dbReference type="PROSITE" id="PS00973">
    <property type="entry name" value="USP_2"/>
    <property type="match status" value="1"/>
</dbReference>